<feature type="transmembrane region" description="Helical" evidence="7">
    <location>
        <begin position="133"/>
        <end position="162"/>
    </location>
</feature>
<dbReference type="Gene3D" id="1.10.3720.10">
    <property type="entry name" value="MetI-like"/>
    <property type="match status" value="1"/>
</dbReference>
<evidence type="ECO:0000313" key="10">
    <source>
        <dbReference type="Proteomes" id="UP000283880"/>
    </source>
</evidence>
<accession>A0A413FG72</accession>
<dbReference type="InterPro" id="IPR000515">
    <property type="entry name" value="MetI-like"/>
</dbReference>
<dbReference type="PANTHER" id="PTHR43163:SF6">
    <property type="entry name" value="DIPEPTIDE TRANSPORT SYSTEM PERMEASE PROTEIN DPPB-RELATED"/>
    <property type="match status" value="1"/>
</dbReference>
<dbReference type="PROSITE" id="PS50928">
    <property type="entry name" value="ABC_TM1"/>
    <property type="match status" value="1"/>
</dbReference>
<sequence>MRKFILKRLCTLIPVLIVVSILVFLMVHVMPGDPARIMAGDTATEQDVEKIRVAYGFDRPLYEQYFRYISKALRGDFGTSFRTGRPVAQEIAIRFPNTMLLAVAAIVISIVFGIGIGLISATKRNSIFDSVSMVLALVGLSIPPFYLGLMLMLIFCVILKWLPITAEVSFVGMILPSLTLSARSLATIARMTRSSMLEVMSQDYILTAKAQGFNSRKIIFSHALKNAMNSIVTVAGIQFGTLLGGSVITEKVYGWPGLGELVITAIKARDFPVVQTTILVIAVSFVAVNLFVDVLYVLINPRIKYV</sequence>
<protein>
    <submittedName>
        <fullName evidence="9">ABC transporter permease</fullName>
    </submittedName>
</protein>
<keyword evidence="6 7" id="KW-0472">Membrane</keyword>
<evidence type="ECO:0000313" key="9">
    <source>
        <dbReference type="EMBL" id="RGX29658.1"/>
    </source>
</evidence>
<dbReference type="Pfam" id="PF19300">
    <property type="entry name" value="BPD_transp_1_N"/>
    <property type="match status" value="1"/>
</dbReference>
<feature type="domain" description="ABC transmembrane type-1" evidence="8">
    <location>
        <begin position="95"/>
        <end position="292"/>
    </location>
</feature>
<evidence type="ECO:0000256" key="5">
    <source>
        <dbReference type="ARBA" id="ARBA00022989"/>
    </source>
</evidence>
<feature type="transmembrane region" description="Helical" evidence="7">
    <location>
        <begin position="168"/>
        <end position="186"/>
    </location>
</feature>
<dbReference type="PANTHER" id="PTHR43163">
    <property type="entry name" value="DIPEPTIDE TRANSPORT SYSTEM PERMEASE PROTEIN DPPB-RELATED"/>
    <property type="match status" value="1"/>
</dbReference>
<evidence type="ECO:0000256" key="2">
    <source>
        <dbReference type="ARBA" id="ARBA00022448"/>
    </source>
</evidence>
<evidence type="ECO:0000256" key="6">
    <source>
        <dbReference type="ARBA" id="ARBA00023136"/>
    </source>
</evidence>
<reference evidence="9 10" key="1">
    <citation type="submission" date="2018-08" db="EMBL/GenBank/DDBJ databases">
        <title>A genome reference for cultivated species of the human gut microbiota.</title>
        <authorList>
            <person name="Zou Y."/>
            <person name="Xue W."/>
            <person name="Luo G."/>
        </authorList>
    </citation>
    <scope>NUCLEOTIDE SEQUENCE [LARGE SCALE GENOMIC DNA]</scope>
    <source>
        <strain evidence="9 10">AF04-15</strain>
    </source>
</reference>
<dbReference type="RefSeq" id="WP_007714757.1">
    <property type="nucleotide sequence ID" value="NZ_BAABXR010000002.1"/>
</dbReference>
<feature type="transmembrane region" description="Helical" evidence="7">
    <location>
        <begin position="12"/>
        <end position="30"/>
    </location>
</feature>
<evidence type="ECO:0000256" key="4">
    <source>
        <dbReference type="ARBA" id="ARBA00022692"/>
    </source>
</evidence>
<keyword evidence="5 7" id="KW-1133">Transmembrane helix</keyword>
<organism evidence="9 10">
    <name type="scientific">Enterocloster asparagiformis</name>
    <dbReference type="NCBI Taxonomy" id="333367"/>
    <lineage>
        <taxon>Bacteria</taxon>
        <taxon>Bacillati</taxon>
        <taxon>Bacillota</taxon>
        <taxon>Clostridia</taxon>
        <taxon>Lachnospirales</taxon>
        <taxon>Lachnospiraceae</taxon>
        <taxon>Enterocloster</taxon>
    </lineage>
</organism>
<dbReference type="InterPro" id="IPR035906">
    <property type="entry name" value="MetI-like_sf"/>
</dbReference>
<evidence type="ECO:0000256" key="3">
    <source>
        <dbReference type="ARBA" id="ARBA00022475"/>
    </source>
</evidence>
<dbReference type="Proteomes" id="UP000283880">
    <property type="component" value="Unassembled WGS sequence"/>
</dbReference>
<comment type="similarity">
    <text evidence="7">Belongs to the binding-protein-dependent transport system permease family.</text>
</comment>
<keyword evidence="3" id="KW-1003">Cell membrane</keyword>
<gene>
    <name evidence="9" type="ORF">DWV29_11095</name>
</gene>
<comment type="caution">
    <text evidence="9">The sequence shown here is derived from an EMBL/GenBank/DDBJ whole genome shotgun (WGS) entry which is preliminary data.</text>
</comment>
<dbReference type="InterPro" id="IPR045621">
    <property type="entry name" value="BPD_transp_1_N"/>
</dbReference>
<dbReference type="OrthoDB" id="9806409at2"/>
<evidence type="ECO:0000256" key="7">
    <source>
        <dbReference type="RuleBase" id="RU363032"/>
    </source>
</evidence>
<proteinExistence type="inferred from homology"/>
<dbReference type="CDD" id="cd06261">
    <property type="entry name" value="TM_PBP2"/>
    <property type="match status" value="1"/>
</dbReference>
<dbReference type="SUPFAM" id="SSF161098">
    <property type="entry name" value="MetI-like"/>
    <property type="match status" value="1"/>
</dbReference>
<keyword evidence="2 7" id="KW-0813">Transport</keyword>
<dbReference type="Pfam" id="PF00528">
    <property type="entry name" value="BPD_transp_1"/>
    <property type="match status" value="1"/>
</dbReference>
<dbReference type="GO" id="GO:0005886">
    <property type="term" value="C:plasma membrane"/>
    <property type="evidence" value="ECO:0007669"/>
    <property type="project" value="UniProtKB-SubCell"/>
</dbReference>
<dbReference type="GO" id="GO:0055085">
    <property type="term" value="P:transmembrane transport"/>
    <property type="evidence" value="ECO:0007669"/>
    <property type="project" value="InterPro"/>
</dbReference>
<name>A0A413FG72_9FIRM</name>
<dbReference type="EMBL" id="QSBM01000007">
    <property type="protein sequence ID" value="RGX29658.1"/>
    <property type="molecule type" value="Genomic_DNA"/>
</dbReference>
<dbReference type="AlphaFoldDB" id="A0A413FG72"/>
<comment type="subcellular location">
    <subcellularLocation>
        <location evidence="1 7">Cell membrane</location>
        <topology evidence="1 7">Multi-pass membrane protein</topology>
    </subcellularLocation>
</comment>
<evidence type="ECO:0000256" key="1">
    <source>
        <dbReference type="ARBA" id="ARBA00004651"/>
    </source>
</evidence>
<keyword evidence="4 7" id="KW-0812">Transmembrane</keyword>
<evidence type="ECO:0000259" key="8">
    <source>
        <dbReference type="PROSITE" id="PS50928"/>
    </source>
</evidence>
<feature type="transmembrane region" description="Helical" evidence="7">
    <location>
        <begin position="99"/>
        <end position="121"/>
    </location>
</feature>
<feature type="transmembrane region" description="Helical" evidence="7">
    <location>
        <begin position="278"/>
        <end position="299"/>
    </location>
</feature>
<feature type="transmembrane region" description="Helical" evidence="7">
    <location>
        <begin position="226"/>
        <end position="248"/>
    </location>
</feature>